<dbReference type="EMBL" id="UINC01106476">
    <property type="protein sequence ID" value="SVC71170.1"/>
    <property type="molecule type" value="Genomic_DNA"/>
</dbReference>
<dbReference type="Pfam" id="PF00011">
    <property type="entry name" value="HSP20"/>
    <property type="match status" value="1"/>
</dbReference>
<sequence length="186" mass="21001">MFGYGVFGGFNRDLNKKPPFKYRRMIGIQNAILLIKGDHKMVTSNALAPLWDNFHKLSPHIVGFDRVFDTLGRLPDTGGAGFPPYNIRKEGDYNYVIEMALAGFGKKDIEVEVADGILTVRSTKDNTDKNEQGMAYQGIAYRKFERKFTVADDIVVNGGKLENGMLMIDLERVVPEEKKPRLIEVK</sequence>
<keyword evidence="1" id="KW-0346">Stress response</keyword>
<dbReference type="InterPro" id="IPR037913">
    <property type="entry name" value="ACD_IbpA/B"/>
</dbReference>
<dbReference type="PROSITE" id="PS01031">
    <property type="entry name" value="SHSP"/>
    <property type="match status" value="1"/>
</dbReference>
<feature type="domain" description="SHSP" evidence="2">
    <location>
        <begin position="76"/>
        <end position="186"/>
    </location>
</feature>
<gene>
    <name evidence="3" type="ORF">METZ01_LOCUS324024</name>
</gene>
<evidence type="ECO:0000259" key="2">
    <source>
        <dbReference type="PROSITE" id="PS01031"/>
    </source>
</evidence>
<dbReference type="Gene3D" id="2.60.40.790">
    <property type="match status" value="1"/>
</dbReference>
<dbReference type="InterPro" id="IPR008978">
    <property type="entry name" value="HSP20-like_chaperone"/>
</dbReference>
<organism evidence="3">
    <name type="scientific">marine metagenome</name>
    <dbReference type="NCBI Taxonomy" id="408172"/>
    <lineage>
        <taxon>unclassified sequences</taxon>
        <taxon>metagenomes</taxon>
        <taxon>ecological metagenomes</taxon>
    </lineage>
</organism>
<reference evidence="3" key="1">
    <citation type="submission" date="2018-05" db="EMBL/GenBank/DDBJ databases">
        <authorList>
            <person name="Lanie J.A."/>
            <person name="Ng W.-L."/>
            <person name="Kazmierczak K.M."/>
            <person name="Andrzejewski T.M."/>
            <person name="Davidsen T.M."/>
            <person name="Wayne K.J."/>
            <person name="Tettelin H."/>
            <person name="Glass J.I."/>
            <person name="Rusch D."/>
            <person name="Podicherti R."/>
            <person name="Tsui H.-C.T."/>
            <person name="Winkler M.E."/>
        </authorList>
    </citation>
    <scope>NUCLEOTIDE SEQUENCE</scope>
</reference>
<dbReference type="AlphaFoldDB" id="A0A382PEC9"/>
<protein>
    <recommendedName>
        <fullName evidence="2">SHSP domain-containing protein</fullName>
    </recommendedName>
</protein>
<proteinExistence type="predicted"/>
<dbReference type="CDD" id="cd06470">
    <property type="entry name" value="ACD_IbpA-B_like"/>
    <property type="match status" value="1"/>
</dbReference>
<evidence type="ECO:0000313" key="3">
    <source>
        <dbReference type="EMBL" id="SVC71170.1"/>
    </source>
</evidence>
<evidence type="ECO:0000256" key="1">
    <source>
        <dbReference type="ARBA" id="ARBA00023016"/>
    </source>
</evidence>
<dbReference type="SUPFAM" id="SSF49764">
    <property type="entry name" value="HSP20-like chaperones"/>
    <property type="match status" value="1"/>
</dbReference>
<name>A0A382PEC9_9ZZZZ</name>
<dbReference type="PANTHER" id="PTHR47062:SF1">
    <property type="entry name" value="SMALL HEAT SHOCK PROTEIN IBPA"/>
    <property type="match status" value="1"/>
</dbReference>
<accession>A0A382PEC9</accession>
<dbReference type="PANTHER" id="PTHR47062">
    <property type="match status" value="1"/>
</dbReference>
<dbReference type="InterPro" id="IPR002068">
    <property type="entry name" value="A-crystallin/Hsp20_dom"/>
</dbReference>